<evidence type="ECO:0000256" key="16">
    <source>
        <dbReference type="HAMAP-Rule" id="MF_01633"/>
    </source>
</evidence>
<keyword evidence="3 16" id="KW-0479">Metal-binding</keyword>
<dbReference type="GO" id="GO:0016879">
    <property type="term" value="F:ligase activity, forming carbon-nitrogen bonds"/>
    <property type="evidence" value="ECO:0007669"/>
    <property type="project" value="UniProtKB-UniRule"/>
</dbReference>
<dbReference type="InterPro" id="IPR018317">
    <property type="entry name" value="QueC"/>
</dbReference>
<feature type="binding site" evidence="16">
    <location>
        <begin position="9"/>
        <end position="19"/>
    </location>
    <ligand>
        <name>ATP</name>
        <dbReference type="ChEBI" id="CHEBI:30616"/>
    </ligand>
</feature>
<evidence type="ECO:0000256" key="6">
    <source>
        <dbReference type="ARBA" id="ARBA00022833"/>
    </source>
</evidence>
<dbReference type="EC" id="6.3.4.20" evidence="10 16"/>
<evidence type="ECO:0000256" key="7">
    <source>
        <dbReference type="ARBA" id="ARBA00022840"/>
    </source>
</evidence>
<feature type="binding site" evidence="16">
    <location>
        <position position="198"/>
    </location>
    <ligand>
        <name>Zn(2+)</name>
        <dbReference type="ChEBI" id="CHEBI:29105"/>
    </ligand>
</feature>
<dbReference type="PANTHER" id="PTHR42914:SF1">
    <property type="entry name" value="7-CYANO-7-DEAZAGUANINE SYNTHASE"/>
    <property type="match status" value="1"/>
</dbReference>
<evidence type="ECO:0000256" key="4">
    <source>
        <dbReference type="ARBA" id="ARBA00022741"/>
    </source>
</evidence>
<name>A0A4P6G0Z8_9PSED</name>
<evidence type="ECO:0000313" key="18">
    <source>
        <dbReference type="Proteomes" id="UP000291121"/>
    </source>
</evidence>
<dbReference type="NCBIfam" id="TIGR00364">
    <property type="entry name" value="7-cyano-7-deazaguanine synthase QueC"/>
    <property type="match status" value="1"/>
</dbReference>
<keyword evidence="2 16" id="KW-0436">Ligase</keyword>
<evidence type="ECO:0000256" key="1">
    <source>
        <dbReference type="ARBA" id="ARBA00005061"/>
    </source>
</evidence>
<dbReference type="InterPro" id="IPR014729">
    <property type="entry name" value="Rossmann-like_a/b/a_fold"/>
</dbReference>
<dbReference type="AlphaFoldDB" id="A0A4P6G0Z8"/>
<evidence type="ECO:0000256" key="2">
    <source>
        <dbReference type="ARBA" id="ARBA00022598"/>
    </source>
</evidence>
<evidence type="ECO:0000256" key="12">
    <source>
        <dbReference type="ARBA" id="ARBA00069440"/>
    </source>
</evidence>
<dbReference type="Pfam" id="PF06508">
    <property type="entry name" value="QueC"/>
    <property type="match status" value="1"/>
</dbReference>
<sequence>MTKKAVIVFSGGQDSTTCLIHALPLYDEIHCITFDYGQRHRAEIEVAQQLSKELGVTVHKVLDCSLLNELVISSLTRDNIPVPSTNSSGESLPSTFVPGRNILFLTLASIYAYQVQAETLITGVCETDFSGYPDCRDEFVKALHKAIELGMDYQLRIETPLMWLNKAETWALAEHHGKIDLIRHHTLTCYNGVKGSGCGDCDACNLRAKGLNEFLENKPAVMKSLKEKLKLK</sequence>
<evidence type="ECO:0000313" key="17">
    <source>
        <dbReference type="EMBL" id="QAY82952.1"/>
    </source>
</evidence>
<dbReference type="PIRSF" id="PIRSF006293">
    <property type="entry name" value="ExsB"/>
    <property type="match status" value="1"/>
</dbReference>
<keyword evidence="18" id="KW-1185">Reference proteome</keyword>
<keyword evidence="4 16" id="KW-0547">Nucleotide-binding</keyword>
<comment type="cofactor">
    <cofactor evidence="16">
        <name>Zn(2+)</name>
        <dbReference type="ChEBI" id="CHEBI:29105"/>
    </cofactor>
    <text evidence="16">Binds 1 zinc ion per subunit.</text>
</comment>
<evidence type="ECO:0000256" key="11">
    <source>
        <dbReference type="ARBA" id="ARBA00047890"/>
    </source>
</evidence>
<dbReference type="RefSeq" id="WP_208670427.1">
    <property type="nucleotide sequence ID" value="NZ_CP024767.1"/>
</dbReference>
<evidence type="ECO:0000256" key="9">
    <source>
        <dbReference type="ARBA" id="ARBA00037993"/>
    </source>
</evidence>
<gene>
    <name evidence="16" type="primary">queC</name>
    <name evidence="17" type="ORF">CUN61_02770</name>
</gene>
<dbReference type="UniPathway" id="UPA00391"/>
<reference evidence="17 18" key="1">
    <citation type="submission" date="2017-11" db="EMBL/GenBank/DDBJ databases">
        <title>Genome sequence of Pseudomonas arsenicoxydans ACM1.</title>
        <authorList>
            <person name="Nascimento F.X."/>
        </authorList>
    </citation>
    <scope>NUCLEOTIDE SEQUENCE [LARGE SCALE GENOMIC DNA]</scope>
    <source>
        <strain evidence="17 18">ACM1</strain>
    </source>
</reference>
<dbReference type="Proteomes" id="UP000291121">
    <property type="component" value="Chromosome"/>
</dbReference>
<dbReference type="CDD" id="cd01995">
    <property type="entry name" value="QueC-like"/>
    <property type="match status" value="1"/>
</dbReference>
<feature type="binding site" evidence="16">
    <location>
        <position position="189"/>
    </location>
    <ligand>
        <name>Zn(2+)</name>
        <dbReference type="ChEBI" id="CHEBI:29105"/>
    </ligand>
</feature>
<dbReference type="PANTHER" id="PTHR42914">
    <property type="entry name" value="7-CYANO-7-DEAZAGUANINE SYNTHASE"/>
    <property type="match status" value="1"/>
</dbReference>
<proteinExistence type="inferred from homology"/>
<keyword evidence="7 16" id="KW-0067">ATP-binding</keyword>
<feature type="binding site" evidence="16">
    <location>
        <position position="204"/>
    </location>
    <ligand>
        <name>Zn(2+)</name>
        <dbReference type="ChEBI" id="CHEBI:29105"/>
    </ligand>
</feature>
<dbReference type="Gene3D" id="3.40.50.620">
    <property type="entry name" value="HUPs"/>
    <property type="match status" value="1"/>
</dbReference>
<comment type="pathway">
    <text evidence="1 16">Purine metabolism; 7-cyano-7-deazaguanine biosynthesis.</text>
</comment>
<dbReference type="SUPFAM" id="SSF52402">
    <property type="entry name" value="Adenine nucleotide alpha hydrolases-like"/>
    <property type="match status" value="1"/>
</dbReference>
<dbReference type="EMBL" id="CP024767">
    <property type="protein sequence ID" value="QAY82952.1"/>
    <property type="molecule type" value="Genomic_DNA"/>
</dbReference>
<evidence type="ECO:0000256" key="13">
    <source>
        <dbReference type="ARBA" id="ARBA00076159"/>
    </source>
</evidence>
<comment type="catalytic activity">
    <reaction evidence="11 16">
        <text>7-carboxy-7-carbaguanine + NH4(+) + 2 ATP = 7-cyano-7-carbaguanine + 2 AMP + 2 diphosphate + 2 H(+)</text>
        <dbReference type="Rhea" id="RHEA:27982"/>
        <dbReference type="ChEBI" id="CHEBI:15378"/>
        <dbReference type="ChEBI" id="CHEBI:28938"/>
        <dbReference type="ChEBI" id="CHEBI:30616"/>
        <dbReference type="ChEBI" id="CHEBI:33019"/>
        <dbReference type="ChEBI" id="CHEBI:45075"/>
        <dbReference type="ChEBI" id="CHEBI:61036"/>
        <dbReference type="ChEBI" id="CHEBI:456215"/>
        <dbReference type="EC" id="6.3.4.20"/>
    </reaction>
</comment>
<comment type="function">
    <text evidence="8 16">Catalyzes the ATP-dependent conversion of 7-carboxy-7-deazaguanine (CDG) to 7-cyano-7-deazaguanine (preQ(0)).</text>
</comment>
<comment type="similarity">
    <text evidence="9 16">Belongs to the QueC family.</text>
</comment>
<evidence type="ECO:0000256" key="8">
    <source>
        <dbReference type="ARBA" id="ARBA00037768"/>
    </source>
</evidence>
<dbReference type="GO" id="GO:0008270">
    <property type="term" value="F:zinc ion binding"/>
    <property type="evidence" value="ECO:0007669"/>
    <property type="project" value="UniProtKB-UniRule"/>
</dbReference>
<evidence type="ECO:0000256" key="3">
    <source>
        <dbReference type="ARBA" id="ARBA00022723"/>
    </source>
</evidence>
<dbReference type="FunFam" id="3.40.50.620:FF:000017">
    <property type="entry name" value="7-cyano-7-deazaguanine synthase"/>
    <property type="match status" value="1"/>
</dbReference>
<keyword evidence="6 16" id="KW-0862">Zinc</keyword>
<keyword evidence="5 16" id="KW-0671">Queuosine biosynthesis</keyword>
<evidence type="ECO:0000256" key="5">
    <source>
        <dbReference type="ARBA" id="ARBA00022785"/>
    </source>
</evidence>
<dbReference type="NCBIfam" id="NF008317">
    <property type="entry name" value="PRK11106.1"/>
    <property type="match status" value="1"/>
</dbReference>
<evidence type="ECO:0000256" key="14">
    <source>
        <dbReference type="ARBA" id="ARBA00080406"/>
    </source>
</evidence>
<feature type="binding site" evidence="16">
    <location>
        <position position="201"/>
    </location>
    <ligand>
        <name>Zn(2+)</name>
        <dbReference type="ChEBI" id="CHEBI:29105"/>
    </ligand>
</feature>
<evidence type="ECO:0000256" key="15">
    <source>
        <dbReference type="ARBA" id="ARBA00080941"/>
    </source>
</evidence>
<organism evidence="17 18">
    <name type="scientific">Pseudomonas arsenicoxydans</name>
    <dbReference type="NCBI Taxonomy" id="702115"/>
    <lineage>
        <taxon>Bacteria</taxon>
        <taxon>Pseudomonadati</taxon>
        <taxon>Pseudomonadota</taxon>
        <taxon>Gammaproteobacteria</taxon>
        <taxon>Pseudomonadales</taxon>
        <taxon>Pseudomonadaceae</taxon>
        <taxon>Pseudomonas</taxon>
    </lineage>
</organism>
<dbReference type="HAMAP" id="MF_01633">
    <property type="entry name" value="QueC"/>
    <property type="match status" value="1"/>
</dbReference>
<dbReference type="GO" id="GO:0005524">
    <property type="term" value="F:ATP binding"/>
    <property type="evidence" value="ECO:0007669"/>
    <property type="project" value="UniProtKB-UniRule"/>
</dbReference>
<protein>
    <recommendedName>
        <fullName evidence="12 16">7-cyano-7-deazaguanine synthase</fullName>
        <ecNumber evidence="10 16">6.3.4.20</ecNumber>
    </recommendedName>
    <alternativeName>
        <fullName evidence="15 16">7-cyano-7-carbaguanine synthase</fullName>
    </alternativeName>
    <alternativeName>
        <fullName evidence="14 16">PreQ(0) synthase</fullName>
    </alternativeName>
    <alternativeName>
        <fullName evidence="13 16">Queuosine biosynthesis protein QueC</fullName>
    </alternativeName>
</protein>
<dbReference type="GO" id="GO:0008616">
    <property type="term" value="P:tRNA queuosine(34) biosynthetic process"/>
    <property type="evidence" value="ECO:0007669"/>
    <property type="project" value="UniProtKB-UniRule"/>
</dbReference>
<accession>A0A4P6G0Z8</accession>
<evidence type="ECO:0000256" key="10">
    <source>
        <dbReference type="ARBA" id="ARBA00039149"/>
    </source>
</evidence>